<keyword evidence="7" id="KW-0256">Endoplasmic reticulum</keyword>
<dbReference type="AlphaFoldDB" id="A0A378Q868"/>
<evidence type="ECO:0000256" key="8">
    <source>
        <dbReference type="ARBA" id="ARBA00022968"/>
    </source>
</evidence>
<evidence type="ECO:0000313" key="16">
    <source>
        <dbReference type="Proteomes" id="UP000255230"/>
    </source>
</evidence>
<dbReference type="GO" id="GO:0016020">
    <property type="term" value="C:membrane"/>
    <property type="evidence" value="ECO:0007669"/>
    <property type="project" value="InterPro"/>
</dbReference>
<evidence type="ECO:0000256" key="11">
    <source>
        <dbReference type="ARBA" id="ARBA00023136"/>
    </source>
</evidence>
<keyword evidence="11" id="KW-0472">Membrane</keyword>
<dbReference type="PANTHER" id="PTHR46025:SF3">
    <property type="entry name" value="XYLOSYLTRANSFERASE OXT"/>
    <property type="match status" value="1"/>
</dbReference>
<dbReference type="RefSeq" id="WP_062331469.1">
    <property type="nucleotide sequence ID" value="NZ_CBCRZU010000024.1"/>
</dbReference>
<keyword evidence="12" id="KW-1015">Disulfide bond</keyword>
<evidence type="ECO:0000256" key="6">
    <source>
        <dbReference type="ARBA" id="ARBA00022723"/>
    </source>
</evidence>
<keyword evidence="9" id="KW-1133">Transmembrane helix</keyword>
<sequence>MKKHALLIQAHQDISYFIKLAKIQPNVNFYVHMDAKSNYFPEAETAQLANVVLLSDRVSVRWGGFSQIEATLKLFETAFANEDNAYFHLLSGEDVVLQPFEVIEKQWQQRFDFQAMMTCERAPQYAYRFIMDSPHADSNWQRQLTGKIITKLQQAVAKVKPYHSPIYFGSQWFSVTRADWEKIMPFTDEYSDFFRHKLVPDEHFFQTLITEKLTNQIRLSNDNRRQIIFDKNVNNGNSPIYLDLLKLEQAKFNGYWFARKVKKDVALTWLGELT</sequence>
<gene>
    <name evidence="15" type="ORF">NCTC10465_00768</name>
</gene>
<evidence type="ECO:0000256" key="3">
    <source>
        <dbReference type="ARBA" id="ARBA00022676"/>
    </source>
</evidence>
<dbReference type="Pfam" id="PF02485">
    <property type="entry name" value="Branch"/>
    <property type="match status" value="1"/>
</dbReference>
<dbReference type="Proteomes" id="UP000255230">
    <property type="component" value="Unassembled WGS sequence"/>
</dbReference>
<keyword evidence="4" id="KW-0808">Transferase</keyword>
<evidence type="ECO:0000256" key="9">
    <source>
        <dbReference type="ARBA" id="ARBA00022989"/>
    </source>
</evidence>
<reference evidence="15 16" key="1">
    <citation type="submission" date="2018-06" db="EMBL/GenBank/DDBJ databases">
        <authorList>
            <consortium name="Pathogen Informatics"/>
            <person name="Doyle S."/>
        </authorList>
    </citation>
    <scope>NUCLEOTIDE SEQUENCE [LARGE SCALE GENOMIC DNA]</scope>
    <source>
        <strain evidence="15 16">NCTC10465</strain>
    </source>
</reference>
<evidence type="ECO:0000256" key="4">
    <source>
        <dbReference type="ARBA" id="ARBA00022679"/>
    </source>
</evidence>
<evidence type="ECO:0000313" key="15">
    <source>
        <dbReference type="EMBL" id="STY97001.1"/>
    </source>
</evidence>
<keyword evidence="5" id="KW-0812">Transmembrane</keyword>
<dbReference type="GO" id="GO:0015012">
    <property type="term" value="P:heparan sulfate proteoglycan biosynthetic process"/>
    <property type="evidence" value="ECO:0007669"/>
    <property type="project" value="TreeGrafter"/>
</dbReference>
<evidence type="ECO:0000256" key="2">
    <source>
        <dbReference type="ARBA" id="ARBA00004648"/>
    </source>
</evidence>
<evidence type="ECO:0000256" key="12">
    <source>
        <dbReference type="ARBA" id="ARBA00023157"/>
    </source>
</evidence>
<keyword evidence="10" id="KW-0333">Golgi apparatus</keyword>
<evidence type="ECO:0000256" key="13">
    <source>
        <dbReference type="ARBA" id="ARBA00023180"/>
    </source>
</evidence>
<keyword evidence="6" id="KW-0479">Metal-binding</keyword>
<dbReference type="GO" id="GO:0046872">
    <property type="term" value="F:metal ion binding"/>
    <property type="evidence" value="ECO:0007669"/>
    <property type="project" value="UniProtKB-KW"/>
</dbReference>
<dbReference type="PANTHER" id="PTHR46025">
    <property type="entry name" value="XYLOSYLTRANSFERASE OXT"/>
    <property type="match status" value="1"/>
</dbReference>
<keyword evidence="13" id="KW-0325">Glycoprotein</keyword>
<protein>
    <recommendedName>
        <fullName evidence="14">Peptide O-xylosyltransferase</fullName>
    </recommendedName>
</protein>
<keyword evidence="16" id="KW-1185">Reference proteome</keyword>
<accession>A0A378Q868</accession>
<keyword evidence="8" id="KW-0735">Signal-anchor</keyword>
<evidence type="ECO:0000256" key="10">
    <source>
        <dbReference type="ARBA" id="ARBA00023034"/>
    </source>
</evidence>
<evidence type="ECO:0000256" key="14">
    <source>
        <dbReference type="ARBA" id="ARBA00042865"/>
    </source>
</evidence>
<organism evidence="15 16">
    <name type="scientific">Faucicola osloensis</name>
    <name type="common">Moraxella osloensis</name>
    <dbReference type="NCBI Taxonomy" id="34062"/>
    <lineage>
        <taxon>Bacteria</taxon>
        <taxon>Pseudomonadati</taxon>
        <taxon>Pseudomonadota</taxon>
        <taxon>Gammaproteobacteria</taxon>
        <taxon>Moraxellales</taxon>
        <taxon>Moraxellaceae</taxon>
        <taxon>Faucicola</taxon>
    </lineage>
</organism>
<dbReference type="InterPro" id="IPR003406">
    <property type="entry name" value="Glyco_trans_14"/>
</dbReference>
<dbReference type="InterPro" id="IPR043538">
    <property type="entry name" value="XYLT"/>
</dbReference>
<dbReference type="KEGG" id="mos:AXE82_03485"/>
<name>A0A378Q868_FAUOS</name>
<proteinExistence type="predicted"/>
<evidence type="ECO:0000256" key="5">
    <source>
        <dbReference type="ARBA" id="ARBA00022692"/>
    </source>
</evidence>
<comment type="subcellular location">
    <subcellularLocation>
        <location evidence="2">Endoplasmic reticulum membrane</location>
        <topology evidence="2">Single-pass type II membrane protein</topology>
    </subcellularLocation>
    <subcellularLocation>
        <location evidence="1">Golgi apparatus membrane</location>
        <topology evidence="1">Single-pass type II membrane protein</topology>
    </subcellularLocation>
</comment>
<dbReference type="GO" id="GO:0030158">
    <property type="term" value="F:protein xylosyltransferase activity"/>
    <property type="evidence" value="ECO:0007669"/>
    <property type="project" value="InterPro"/>
</dbReference>
<dbReference type="GO" id="GO:0050650">
    <property type="term" value="P:chondroitin sulfate proteoglycan biosynthetic process"/>
    <property type="evidence" value="ECO:0007669"/>
    <property type="project" value="TreeGrafter"/>
</dbReference>
<dbReference type="EMBL" id="UGPY01000001">
    <property type="protein sequence ID" value="STY97001.1"/>
    <property type="molecule type" value="Genomic_DNA"/>
</dbReference>
<keyword evidence="3" id="KW-0328">Glycosyltransferase</keyword>
<evidence type="ECO:0000256" key="1">
    <source>
        <dbReference type="ARBA" id="ARBA00004323"/>
    </source>
</evidence>
<evidence type="ECO:0000256" key="7">
    <source>
        <dbReference type="ARBA" id="ARBA00022824"/>
    </source>
</evidence>
<dbReference type="GeneID" id="35779087"/>